<keyword evidence="2" id="KW-0732">Signal</keyword>
<dbReference type="EMBL" id="CAUYUJ010008313">
    <property type="protein sequence ID" value="CAK0823538.1"/>
    <property type="molecule type" value="Genomic_DNA"/>
</dbReference>
<dbReference type="SUPFAM" id="SSF54060">
    <property type="entry name" value="His-Me finger endonucleases"/>
    <property type="match status" value="2"/>
</dbReference>
<dbReference type="PANTHER" id="PTHR13966">
    <property type="entry name" value="ENDONUCLEASE RELATED"/>
    <property type="match status" value="1"/>
</dbReference>
<dbReference type="InterPro" id="IPR020821">
    <property type="entry name" value="ENPP1-3/EXOG-like_nuc-like"/>
</dbReference>
<feature type="domain" description="DNA/RNA non-specific endonuclease/pyrophosphatase/phosphodiesterase" evidence="4">
    <location>
        <begin position="291"/>
        <end position="488"/>
    </location>
</feature>
<dbReference type="SMART" id="SM00477">
    <property type="entry name" value="NUC"/>
    <property type="match status" value="2"/>
</dbReference>
<feature type="chain" id="PRO_5046183365" description="Endonuclease" evidence="2">
    <location>
        <begin position="18"/>
        <end position="510"/>
    </location>
</feature>
<evidence type="ECO:0000256" key="1">
    <source>
        <dbReference type="ARBA" id="ARBA00010052"/>
    </source>
</evidence>
<dbReference type="PANTHER" id="PTHR13966:SF5">
    <property type="entry name" value="ENDONUCLEASE G, MITOCHONDRIAL"/>
    <property type="match status" value="1"/>
</dbReference>
<proteinExistence type="inferred from homology"/>
<keyword evidence="6" id="KW-1185">Reference proteome</keyword>
<evidence type="ECO:0000313" key="5">
    <source>
        <dbReference type="EMBL" id="CAK0823538.1"/>
    </source>
</evidence>
<comment type="caution">
    <text evidence="5">The sequence shown here is derived from an EMBL/GenBank/DDBJ whole genome shotgun (WGS) entry which is preliminary data.</text>
</comment>
<feature type="signal peptide" evidence="2">
    <location>
        <begin position="1"/>
        <end position="17"/>
    </location>
</feature>
<reference evidence="5" key="1">
    <citation type="submission" date="2023-10" db="EMBL/GenBank/DDBJ databases">
        <authorList>
            <person name="Chen Y."/>
            <person name="Shah S."/>
            <person name="Dougan E. K."/>
            <person name="Thang M."/>
            <person name="Chan C."/>
        </authorList>
    </citation>
    <scope>NUCLEOTIDE SEQUENCE [LARGE SCALE GENOMIC DNA]</scope>
</reference>
<gene>
    <name evidence="5" type="ORF">PCOR1329_LOCUS24212</name>
</gene>
<dbReference type="Proteomes" id="UP001189429">
    <property type="component" value="Unassembled WGS sequence"/>
</dbReference>
<comment type="similarity">
    <text evidence="1">Belongs to the DNA/RNA non-specific endonuclease family.</text>
</comment>
<evidence type="ECO:0000313" key="6">
    <source>
        <dbReference type="Proteomes" id="UP001189429"/>
    </source>
</evidence>
<protein>
    <recommendedName>
        <fullName evidence="7">Endonuclease</fullName>
    </recommendedName>
</protein>
<feature type="domain" description="ENPP1-3/EXOG-like endonuclease/phosphodiesterase" evidence="3">
    <location>
        <begin position="44"/>
        <end position="242"/>
    </location>
</feature>
<evidence type="ECO:0000259" key="4">
    <source>
        <dbReference type="SMART" id="SM00892"/>
    </source>
</evidence>
<dbReference type="InterPro" id="IPR001604">
    <property type="entry name" value="Endo_G_ENPP1-like_dom"/>
</dbReference>
<dbReference type="Gene3D" id="3.40.570.10">
    <property type="entry name" value="Extracellular Endonuclease, subunit A"/>
    <property type="match status" value="2"/>
</dbReference>
<dbReference type="InterPro" id="IPR044929">
    <property type="entry name" value="DNA/RNA_non-sp_Endonuclease_sf"/>
</dbReference>
<evidence type="ECO:0008006" key="7">
    <source>
        <dbReference type="Google" id="ProtNLM"/>
    </source>
</evidence>
<accession>A0ABN9RW34</accession>
<dbReference type="InterPro" id="IPR040255">
    <property type="entry name" value="Non-specific_endonuclease"/>
</dbReference>
<dbReference type="SMART" id="SM00892">
    <property type="entry name" value="Endonuclease_NS"/>
    <property type="match status" value="2"/>
</dbReference>
<feature type="domain" description="ENPP1-3/EXOG-like endonuclease/phosphodiesterase" evidence="3">
    <location>
        <begin position="292"/>
        <end position="491"/>
    </location>
</feature>
<evidence type="ECO:0000259" key="3">
    <source>
        <dbReference type="SMART" id="SM00477"/>
    </source>
</evidence>
<organism evidence="5 6">
    <name type="scientific">Prorocentrum cordatum</name>
    <dbReference type="NCBI Taxonomy" id="2364126"/>
    <lineage>
        <taxon>Eukaryota</taxon>
        <taxon>Sar</taxon>
        <taxon>Alveolata</taxon>
        <taxon>Dinophyceae</taxon>
        <taxon>Prorocentrales</taxon>
        <taxon>Prorocentraceae</taxon>
        <taxon>Prorocentrum</taxon>
    </lineage>
</organism>
<evidence type="ECO:0000256" key="2">
    <source>
        <dbReference type="SAM" id="SignalP"/>
    </source>
</evidence>
<feature type="domain" description="DNA/RNA non-specific endonuclease/pyrophosphatase/phosphodiesterase" evidence="4">
    <location>
        <begin position="43"/>
        <end position="239"/>
    </location>
</feature>
<dbReference type="InterPro" id="IPR044925">
    <property type="entry name" value="His-Me_finger_sf"/>
</dbReference>
<sequence>MASSLTIFITLAAAVAAKECSEHFAEGKVPDTEGTFLCRKKGNNTFFATVYDTKIRCPKFSAYLLKPEEQKHDAYKRKGFTLDPDVPADQQAHSKDKAFDSTHDIGHLAPSNAFTWDQSDDGAWAHTYMMTNVAPQGSYFNEHPWAFVEKHTREFCINHNVELYVVTGVIQADRPTMVEGDAVPEYYYKALCDVKSGQSVAFLGENTDCKECGITKDGKYILNFSDVEKKAGYSIFPSSCNPTKVDEAFWDVFHQSSTLATTAAAKECSEHFVEGKVPDTEGTFLCRKKGNKTFFATVYDTKIRCPKFSAYLLKPEEQKHDAYKRKGFTLDPDVPADQQAHSKDKAFDSTHDIGHLAPSNAFTWDQSDDGAWAHTYMMTNVAPQGSYFNEHPWAFVEKHTREFCINHNVELYVVTGVIQADRPTMVEGDAVPEYYYKALCDVKSGQSVAFLGENTDCKECGITKDGKYILNSVSDVEKKAGYSIFPSSCNPTKVDAAFWDVFHQSSAILI</sequence>
<dbReference type="Pfam" id="PF01223">
    <property type="entry name" value="Endonuclease_NS"/>
    <property type="match status" value="2"/>
</dbReference>
<name>A0ABN9RW34_9DINO</name>